<evidence type="ECO:0000313" key="7">
    <source>
        <dbReference type="EMBL" id="GFS09155.1"/>
    </source>
</evidence>
<gene>
    <name evidence="7" type="ORF">ElyMa_001291800</name>
</gene>
<evidence type="ECO:0000259" key="6">
    <source>
        <dbReference type="PROSITE" id="PS50262"/>
    </source>
</evidence>
<accession>A0AAV4II22</accession>
<keyword evidence="4 5" id="KW-0472">Membrane</keyword>
<comment type="subcellular location">
    <subcellularLocation>
        <location evidence="1">Membrane</location>
    </subcellularLocation>
</comment>
<keyword evidence="7" id="KW-0675">Receptor</keyword>
<evidence type="ECO:0000256" key="1">
    <source>
        <dbReference type="ARBA" id="ARBA00004370"/>
    </source>
</evidence>
<organism evidence="7 8">
    <name type="scientific">Elysia marginata</name>
    <dbReference type="NCBI Taxonomy" id="1093978"/>
    <lineage>
        <taxon>Eukaryota</taxon>
        <taxon>Metazoa</taxon>
        <taxon>Spiralia</taxon>
        <taxon>Lophotrochozoa</taxon>
        <taxon>Mollusca</taxon>
        <taxon>Gastropoda</taxon>
        <taxon>Heterobranchia</taxon>
        <taxon>Euthyneura</taxon>
        <taxon>Panpulmonata</taxon>
        <taxon>Sacoglossa</taxon>
        <taxon>Placobranchoidea</taxon>
        <taxon>Plakobranchidae</taxon>
        <taxon>Elysia</taxon>
    </lineage>
</organism>
<dbReference type="Proteomes" id="UP000762676">
    <property type="component" value="Unassembled WGS sequence"/>
</dbReference>
<feature type="transmembrane region" description="Helical" evidence="5">
    <location>
        <begin position="153"/>
        <end position="176"/>
    </location>
</feature>
<protein>
    <submittedName>
        <fullName evidence="7">Chemosensory receptor A</fullName>
    </submittedName>
</protein>
<dbReference type="EMBL" id="BMAT01002557">
    <property type="protein sequence ID" value="GFS09155.1"/>
    <property type="molecule type" value="Genomic_DNA"/>
</dbReference>
<evidence type="ECO:0000256" key="2">
    <source>
        <dbReference type="ARBA" id="ARBA00022692"/>
    </source>
</evidence>
<keyword evidence="3 5" id="KW-1133">Transmembrane helix</keyword>
<dbReference type="PROSITE" id="PS50262">
    <property type="entry name" value="G_PROTEIN_RECEP_F1_2"/>
    <property type="match status" value="1"/>
</dbReference>
<evidence type="ECO:0000313" key="8">
    <source>
        <dbReference type="Proteomes" id="UP000762676"/>
    </source>
</evidence>
<dbReference type="SUPFAM" id="SSF81321">
    <property type="entry name" value="Family A G protein-coupled receptor-like"/>
    <property type="match status" value="1"/>
</dbReference>
<dbReference type="InterPro" id="IPR017452">
    <property type="entry name" value="GPCR_Rhodpsn_7TM"/>
</dbReference>
<evidence type="ECO:0000256" key="3">
    <source>
        <dbReference type="ARBA" id="ARBA00022989"/>
    </source>
</evidence>
<evidence type="ECO:0000256" key="4">
    <source>
        <dbReference type="ARBA" id="ARBA00023136"/>
    </source>
</evidence>
<sequence length="200" mass="23199">MAVYQLVATVPGIMARRLGRFNYKDFRERFQSLIFANDNTNSNTTERHVYFFYTANMEMNMISSFLTYSLPSSLNFLIVVVGTSVLIVKFRKRNRLRVQMTSSTPDKDTNIVITVLVVCITYVVSSLPTYVLYVLAIAYPPFKYDNAYLQNVIVILFLIGLFAQIVSYSVNFFVYYKRNSKYREKFLYCFGCAKTPLLPD</sequence>
<keyword evidence="2 5" id="KW-0812">Transmembrane</keyword>
<evidence type="ECO:0000256" key="5">
    <source>
        <dbReference type="SAM" id="Phobius"/>
    </source>
</evidence>
<reference evidence="7 8" key="1">
    <citation type="journal article" date="2021" name="Elife">
        <title>Chloroplast acquisition without the gene transfer in kleptoplastic sea slugs, Plakobranchus ocellatus.</title>
        <authorList>
            <person name="Maeda T."/>
            <person name="Takahashi S."/>
            <person name="Yoshida T."/>
            <person name="Shimamura S."/>
            <person name="Takaki Y."/>
            <person name="Nagai Y."/>
            <person name="Toyoda A."/>
            <person name="Suzuki Y."/>
            <person name="Arimoto A."/>
            <person name="Ishii H."/>
            <person name="Satoh N."/>
            <person name="Nishiyama T."/>
            <person name="Hasebe M."/>
            <person name="Maruyama T."/>
            <person name="Minagawa J."/>
            <person name="Obokata J."/>
            <person name="Shigenobu S."/>
        </authorList>
    </citation>
    <scope>NUCLEOTIDE SEQUENCE [LARGE SCALE GENOMIC DNA]</scope>
</reference>
<keyword evidence="8" id="KW-1185">Reference proteome</keyword>
<feature type="transmembrane region" description="Helical" evidence="5">
    <location>
        <begin position="109"/>
        <end position="133"/>
    </location>
</feature>
<name>A0AAV4II22_9GAST</name>
<dbReference type="Gene3D" id="1.20.1070.10">
    <property type="entry name" value="Rhodopsin 7-helix transmembrane proteins"/>
    <property type="match status" value="1"/>
</dbReference>
<comment type="caution">
    <text evidence="7">The sequence shown here is derived from an EMBL/GenBank/DDBJ whole genome shotgun (WGS) entry which is preliminary data.</text>
</comment>
<dbReference type="GO" id="GO:0016020">
    <property type="term" value="C:membrane"/>
    <property type="evidence" value="ECO:0007669"/>
    <property type="project" value="UniProtKB-SubCell"/>
</dbReference>
<feature type="domain" description="G-protein coupled receptors family 1 profile" evidence="6">
    <location>
        <begin position="1"/>
        <end position="175"/>
    </location>
</feature>
<proteinExistence type="predicted"/>
<dbReference type="AlphaFoldDB" id="A0AAV4II22"/>
<feature type="transmembrane region" description="Helical" evidence="5">
    <location>
        <begin position="65"/>
        <end position="88"/>
    </location>
</feature>